<sequence>MDPSSDTFISGAGDSSSSATSSADHGWQKVSYAKRQRRPNPTPAAADHRPNGVPSNVFASVERSAFERRKAIEAAAEEYDAAPSRSRPGPVVAAVDSDEDDDSAGEGGKENRAVEGEKKIKQKKPKKPKVSVAEAASQIDATNLAVFLADVSASYESQTDIQLMRFADYFARAFASVSASMFPTKMFKESPVSKIDIPLSHIPDAVYKTSVDWIAQKPVEALGGFVLWCLDVIYADLASQSVPAKGSKKSAAQLPSKAQVAIFAGLAMIIRRKPDVLVSITPKLRENTKYQGQDMVPIIIWSVGQASQGDLVIGMYLCLHFLLPSICGKSNVNPQFRDWVLQLVERILSGPKARSILLNGAVRKGERLVPPSALDLLMRSAFPAPSARVKATDRFTAVYPTLKELALAGSPGTKTTKQASQQLLPYTIKAMQGDNPELTKEATDVFLWCLIQNAECYKQWEKLYLENISESVAVLRKLSDEWKVYSGKLSPLDHLKETLNHLRAKNEEALSGSLDASSQASVKEADKYCNMILRRLKRGFSCGKGAVLILTVAIAAAAFVNWNEPPEIISSILEMNSKFFQP</sequence>
<name>A0ACB7UDS0_DIOAL</name>
<evidence type="ECO:0000313" key="2">
    <source>
        <dbReference type="Proteomes" id="UP000827976"/>
    </source>
</evidence>
<protein>
    <submittedName>
        <fullName evidence="1">Transmembrane protein 214</fullName>
    </submittedName>
</protein>
<reference evidence="2" key="1">
    <citation type="journal article" date="2022" name="Nat. Commun.">
        <title>Chromosome evolution and the genetic basis of agronomically important traits in greater yam.</title>
        <authorList>
            <person name="Bredeson J.V."/>
            <person name="Lyons J.B."/>
            <person name="Oniyinde I.O."/>
            <person name="Okereke N.R."/>
            <person name="Kolade O."/>
            <person name="Nnabue I."/>
            <person name="Nwadili C.O."/>
            <person name="Hribova E."/>
            <person name="Parker M."/>
            <person name="Nwogha J."/>
            <person name="Shu S."/>
            <person name="Carlson J."/>
            <person name="Kariba R."/>
            <person name="Muthemba S."/>
            <person name="Knop K."/>
            <person name="Barton G.J."/>
            <person name="Sherwood A.V."/>
            <person name="Lopez-Montes A."/>
            <person name="Asiedu R."/>
            <person name="Jamnadass R."/>
            <person name="Muchugi A."/>
            <person name="Goodstein D."/>
            <person name="Egesi C.N."/>
            <person name="Featherston J."/>
            <person name="Asfaw A."/>
            <person name="Simpson G.G."/>
            <person name="Dolezel J."/>
            <person name="Hendre P.S."/>
            <person name="Van Deynze A."/>
            <person name="Kumar P.L."/>
            <person name="Obidiegwu J.E."/>
            <person name="Bhattacharjee R."/>
            <person name="Rokhsar D.S."/>
        </authorList>
    </citation>
    <scope>NUCLEOTIDE SEQUENCE [LARGE SCALE GENOMIC DNA]</scope>
    <source>
        <strain evidence="2">cv. TDa95/00328</strain>
    </source>
</reference>
<gene>
    <name evidence="1" type="ORF">IHE45_17G090800</name>
</gene>
<keyword evidence="1" id="KW-0812">Transmembrane</keyword>
<keyword evidence="1" id="KW-0472">Membrane</keyword>
<evidence type="ECO:0000313" key="1">
    <source>
        <dbReference type="EMBL" id="KAH7658484.1"/>
    </source>
</evidence>
<proteinExistence type="predicted"/>
<accession>A0ACB7UDS0</accession>
<comment type="caution">
    <text evidence="1">The sequence shown here is derived from an EMBL/GenBank/DDBJ whole genome shotgun (WGS) entry which is preliminary data.</text>
</comment>
<dbReference type="Proteomes" id="UP000827976">
    <property type="component" value="Chromosome 17"/>
</dbReference>
<dbReference type="EMBL" id="CM037027">
    <property type="protein sequence ID" value="KAH7658484.1"/>
    <property type="molecule type" value="Genomic_DNA"/>
</dbReference>
<keyword evidence="2" id="KW-1185">Reference proteome</keyword>
<organism evidence="1 2">
    <name type="scientific">Dioscorea alata</name>
    <name type="common">Purple yam</name>
    <dbReference type="NCBI Taxonomy" id="55571"/>
    <lineage>
        <taxon>Eukaryota</taxon>
        <taxon>Viridiplantae</taxon>
        <taxon>Streptophyta</taxon>
        <taxon>Embryophyta</taxon>
        <taxon>Tracheophyta</taxon>
        <taxon>Spermatophyta</taxon>
        <taxon>Magnoliopsida</taxon>
        <taxon>Liliopsida</taxon>
        <taxon>Dioscoreales</taxon>
        <taxon>Dioscoreaceae</taxon>
        <taxon>Dioscorea</taxon>
    </lineage>
</organism>